<evidence type="ECO:0000313" key="10">
    <source>
        <dbReference type="EMBL" id="KAK4597634.1"/>
    </source>
</evidence>
<dbReference type="Proteomes" id="UP001324115">
    <property type="component" value="Unassembled WGS sequence"/>
</dbReference>
<dbReference type="GO" id="GO:0005524">
    <property type="term" value="F:ATP binding"/>
    <property type="evidence" value="ECO:0007669"/>
    <property type="project" value="UniProtKB-KW"/>
</dbReference>
<organism evidence="10 11">
    <name type="scientific">Quercus rubra</name>
    <name type="common">Northern red oak</name>
    <name type="synonym">Quercus borealis</name>
    <dbReference type="NCBI Taxonomy" id="3512"/>
    <lineage>
        <taxon>Eukaryota</taxon>
        <taxon>Viridiplantae</taxon>
        <taxon>Streptophyta</taxon>
        <taxon>Embryophyta</taxon>
        <taxon>Tracheophyta</taxon>
        <taxon>Spermatophyta</taxon>
        <taxon>Magnoliopsida</taxon>
        <taxon>eudicotyledons</taxon>
        <taxon>Gunneridae</taxon>
        <taxon>Pentapetalae</taxon>
        <taxon>rosids</taxon>
        <taxon>fabids</taxon>
        <taxon>Fagales</taxon>
        <taxon>Fagaceae</taxon>
        <taxon>Quercus</taxon>
    </lineage>
</organism>
<dbReference type="PRINTS" id="PR00364">
    <property type="entry name" value="DISEASERSIST"/>
</dbReference>
<dbReference type="InterPro" id="IPR036388">
    <property type="entry name" value="WH-like_DNA-bd_sf"/>
</dbReference>
<dbReference type="InterPro" id="IPR032675">
    <property type="entry name" value="LRR_dom_sf"/>
</dbReference>
<dbReference type="FunFam" id="1.10.10.10:FF:000322">
    <property type="entry name" value="Probable disease resistance protein At1g63360"/>
    <property type="match status" value="1"/>
</dbReference>
<evidence type="ECO:0000259" key="9">
    <source>
        <dbReference type="Pfam" id="PF23598"/>
    </source>
</evidence>
<proteinExistence type="predicted"/>
<comment type="caution">
    <text evidence="10">The sequence shown here is derived from an EMBL/GenBank/DDBJ whole genome shotgun (WGS) entry which is preliminary data.</text>
</comment>
<dbReference type="Pfam" id="PF18052">
    <property type="entry name" value="Rx_N"/>
    <property type="match status" value="1"/>
</dbReference>
<evidence type="ECO:0000256" key="5">
    <source>
        <dbReference type="SAM" id="Coils"/>
    </source>
</evidence>
<evidence type="ECO:0000256" key="3">
    <source>
        <dbReference type="ARBA" id="ARBA00022821"/>
    </source>
</evidence>
<feature type="domain" description="NB-ARC" evidence="6">
    <location>
        <begin position="202"/>
        <end position="359"/>
    </location>
</feature>
<feature type="coiled-coil region" evidence="5">
    <location>
        <begin position="36"/>
        <end position="90"/>
    </location>
</feature>
<dbReference type="InterPro" id="IPR055414">
    <property type="entry name" value="LRR_R13L4/SHOC2-like"/>
</dbReference>
<dbReference type="InterPro" id="IPR027417">
    <property type="entry name" value="P-loop_NTPase"/>
</dbReference>
<dbReference type="Gene3D" id="1.10.8.430">
    <property type="entry name" value="Helical domain of apoptotic protease-activating factors"/>
    <property type="match status" value="1"/>
</dbReference>
<evidence type="ECO:0000313" key="11">
    <source>
        <dbReference type="Proteomes" id="UP001324115"/>
    </source>
</evidence>
<dbReference type="GO" id="GO:0043531">
    <property type="term" value="F:ADP binding"/>
    <property type="evidence" value="ECO:0007669"/>
    <property type="project" value="InterPro"/>
</dbReference>
<dbReference type="Gene3D" id="1.20.5.4130">
    <property type="match status" value="1"/>
</dbReference>
<dbReference type="InterPro" id="IPR042197">
    <property type="entry name" value="Apaf_helical"/>
</dbReference>
<evidence type="ECO:0000256" key="4">
    <source>
        <dbReference type="ARBA" id="ARBA00022840"/>
    </source>
</evidence>
<feature type="domain" description="Disease resistance N-terminal" evidence="7">
    <location>
        <begin position="6"/>
        <end position="99"/>
    </location>
</feature>
<dbReference type="InterPro" id="IPR058922">
    <property type="entry name" value="WHD_DRP"/>
</dbReference>
<dbReference type="SUPFAM" id="SSF52540">
    <property type="entry name" value="P-loop containing nucleoside triphosphate hydrolases"/>
    <property type="match status" value="1"/>
</dbReference>
<dbReference type="PANTHER" id="PTHR36766:SF45">
    <property type="entry name" value="NB-ARC DOMAIN-CONTAINING PROTEIN"/>
    <property type="match status" value="1"/>
</dbReference>
<dbReference type="Gene3D" id="3.40.50.300">
    <property type="entry name" value="P-loop containing nucleotide triphosphate hydrolases"/>
    <property type="match status" value="1"/>
</dbReference>
<evidence type="ECO:0000259" key="8">
    <source>
        <dbReference type="Pfam" id="PF23559"/>
    </source>
</evidence>
<dbReference type="AlphaFoldDB" id="A0AAN7FVL0"/>
<keyword evidence="5" id="KW-0175">Coiled coil</keyword>
<evidence type="ECO:0000259" key="7">
    <source>
        <dbReference type="Pfam" id="PF18052"/>
    </source>
</evidence>
<protein>
    <submittedName>
        <fullName evidence="10">Uncharacterized protein</fullName>
    </submittedName>
</protein>
<keyword evidence="1" id="KW-0677">Repeat</keyword>
<dbReference type="GO" id="GO:0051707">
    <property type="term" value="P:response to other organism"/>
    <property type="evidence" value="ECO:0007669"/>
    <property type="project" value="UniProtKB-ARBA"/>
</dbReference>
<dbReference type="Pfam" id="PF23559">
    <property type="entry name" value="WHD_DRP"/>
    <property type="match status" value="1"/>
</dbReference>
<dbReference type="Pfam" id="PF00931">
    <property type="entry name" value="NB-ARC"/>
    <property type="match status" value="1"/>
</dbReference>
<evidence type="ECO:0000256" key="1">
    <source>
        <dbReference type="ARBA" id="ARBA00022737"/>
    </source>
</evidence>
<dbReference type="EMBL" id="JAXUIC010000003">
    <property type="protein sequence ID" value="KAK4597634.1"/>
    <property type="molecule type" value="Genomic_DNA"/>
</dbReference>
<keyword evidence="3" id="KW-0611">Plant defense</keyword>
<dbReference type="InterPro" id="IPR038005">
    <property type="entry name" value="RX-like_CC"/>
</dbReference>
<dbReference type="InterPro" id="IPR041118">
    <property type="entry name" value="Rx_N"/>
</dbReference>
<dbReference type="Gene3D" id="3.80.10.10">
    <property type="entry name" value="Ribonuclease Inhibitor"/>
    <property type="match status" value="1"/>
</dbReference>
<name>A0AAN7FVL0_QUERU</name>
<dbReference type="Pfam" id="PF23598">
    <property type="entry name" value="LRR_14"/>
    <property type="match status" value="1"/>
</dbReference>
<dbReference type="GO" id="GO:0006952">
    <property type="term" value="P:defense response"/>
    <property type="evidence" value="ECO:0007669"/>
    <property type="project" value="UniProtKB-KW"/>
</dbReference>
<reference evidence="10 11" key="1">
    <citation type="journal article" date="2023" name="G3 (Bethesda)">
        <title>A haplotype-resolved chromosome-scale genome for Quercus rubra L. provides insights into the genetics of adaptive traits for red oak species.</title>
        <authorList>
            <person name="Kapoor B."/>
            <person name="Jenkins J."/>
            <person name="Schmutz J."/>
            <person name="Zhebentyayeva T."/>
            <person name="Kuelheim C."/>
            <person name="Coggeshall M."/>
            <person name="Heim C."/>
            <person name="Lasky J.R."/>
            <person name="Leites L."/>
            <person name="Islam-Faridi N."/>
            <person name="Romero-Severson J."/>
            <person name="DeLeo V.L."/>
            <person name="Lucas S.M."/>
            <person name="Lazic D."/>
            <person name="Gailing O."/>
            <person name="Carlson J."/>
            <person name="Staton M."/>
        </authorList>
    </citation>
    <scope>NUCLEOTIDE SEQUENCE [LARGE SCALE GENOMIC DNA]</scope>
    <source>
        <strain evidence="10">Pseudo-F2</strain>
    </source>
</reference>
<gene>
    <name evidence="10" type="ORF">RGQ29_015239</name>
</gene>
<feature type="domain" description="Disease resistance protein winged helix" evidence="8">
    <location>
        <begin position="444"/>
        <end position="515"/>
    </location>
</feature>
<dbReference type="InterPro" id="IPR002182">
    <property type="entry name" value="NB-ARC"/>
</dbReference>
<dbReference type="CDD" id="cd14798">
    <property type="entry name" value="RX-CC_like"/>
    <property type="match status" value="1"/>
</dbReference>
<keyword evidence="2" id="KW-0547">Nucleotide-binding</keyword>
<evidence type="ECO:0000256" key="2">
    <source>
        <dbReference type="ARBA" id="ARBA00022741"/>
    </source>
</evidence>
<dbReference type="Gene3D" id="1.10.10.10">
    <property type="entry name" value="Winged helix-like DNA-binding domain superfamily/Winged helix DNA-binding domain"/>
    <property type="match status" value="1"/>
</dbReference>
<evidence type="ECO:0000259" key="6">
    <source>
        <dbReference type="Pfam" id="PF00931"/>
    </source>
</evidence>
<accession>A0AAN7FVL0</accession>
<keyword evidence="4" id="KW-0067">ATP-binding</keyword>
<dbReference type="PANTHER" id="PTHR36766">
    <property type="entry name" value="PLANT BROAD-SPECTRUM MILDEW RESISTANCE PROTEIN RPW8"/>
    <property type="match status" value="1"/>
</dbReference>
<dbReference type="SUPFAM" id="SSF52058">
    <property type="entry name" value="L domain-like"/>
    <property type="match status" value="1"/>
</dbReference>
<feature type="domain" description="Disease resistance R13L4/SHOC-2-like LRR" evidence="9">
    <location>
        <begin position="562"/>
        <end position="901"/>
    </location>
</feature>
<sequence>MARALVSTIIDQLGSLIASEFKDRFGSLFASEVTSIVNVEEEVEKLKLKFQAIQAKLDDAEERQVKEKAVKLWLERLKDVSNEMDDVLDEWNTAKIKADIEKEEEAETSTAKRRKVLSLPNLNSSVSTVFQRRDIALKIKEIMLKLDEIDREGDMYQFVLTSGNEEVVRPPTDSYVDVSNILGRDKVKGDLVSILLGRGSEEERSPHVISLVGMGGVGKTTLAQLAYNDSELNLAHFEKKGWVCVSDPFDKFMVAKAIIQVFEGDDSNITQWPSLMDKMCELIRGRKFFLVLDDVWTEDSTLWEPFRLALQNAAQGSRILVTTRKNRVANIMGSAARINLGELSDDDCWTIFSTIAFYGRDSKQCKELEDIGRKISDKCKGLPLAARTLGSLMCFKSEKEQWEMVLYSRLWELQDVERGLFGPLLMSYYDLPSPLRRCFSYCAVFPKDYLFSKEDLISMWIAQGYITSNANKDRIVARDYFEILHVRSLFQVLGDYGYANNFMRFKMHDIVHDLAQFMAKNECITINGYEELGSILQNARHLYLEIPNNAQIPESIYSAKTLRTFIFVGCSDHNLSRLFQHFRRLRTLTLSSLYGKLKEIPNAIENLIHLRYLKICNYHGDGLPENICNLCNLQILKIKVGSEDGFMKLPQGMSKLINLKHLILKEEGYWTHQFEFPRGIGRLSSLTKLSRFYVGAKDDSQRCELGELKNLNHLQGTLKIYGLGNVVDACEAKNAELKKKIGLRDLDLNFFGDNLENHGGRMETDISVLNTLEPPPGLENLAIHWYCGSTMFPDNWIMSLAKLKRLTLRGGLNLEHLPPLGMLQFLEYLEIGYDFPLKKVGVEFLGIEFENKKDGMIKIFPNLKTLRFMCLHKWEEWIGVEGQEEEDCTIIMPCLQKLVIHQCPKLKSLPDFLFKTSLQEFQVNSSSILRKRYQRGTGVDWPKISYIPNIRINYIEVQRDGQEVIRQAMMKKSLTKNSMSDDEEEG</sequence>
<keyword evidence="11" id="KW-1185">Reference proteome</keyword>